<keyword evidence="2" id="KW-0433">Leucine-rich repeat</keyword>
<dbReference type="GO" id="GO:0000166">
    <property type="term" value="F:nucleotide binding"/>
    <property type="evidence" value="ECO:0007669"/>
    <property type="project" value="UniProtKB-KW"/>
</dbReference>
<sequence length="270" mass="30727">MSPRAHGGAGLVAELLFLYHGWLQDQHQPLAVLAFIHTILKRKAMEATALSVGKSVLDGALGYAKSALAEEVALQLGIQRDHAFIRDELQMMQAFLMAAHDDQDKHKVLMAWVKQVRDVAYDAEDCLQDFSIYLKEPSWWRLPHTLRERRRIAKQLKELRARVEDVSQRNLRYQLTKSSRFNTATVAEMSSITTATVFGVGEARRAARQEEPKEDLVRLINKEGEDLRVIALWGTNGDLGLTTIINAAYENSDIKKKFSFRAWIRILQSK</sequence>
<evidence type="ECO:0000256" key="5">
    <source>
        <dbReference type="ARBA" id="ARBA00022821"/>
    </source>
</evidence>
<proteinExistence type="inferred from homology"/>
<protein>
    <recommendedName>
        <fullName evidence="7">Disease resistance N-terminal domain-containing protein</fullName>
    </recommendedName>
</protein>
<dbReference type="Gene3D" id="1.20.5.4130">
    <property type="match status" value="1"/>
</dbReference>
<reference evidence="8" key="1">
    <citation type="journal article" date="2018" name="DNA Res.">
        <title>Multiple hybrid de novo genome assembly of finger millet, an orphan allotetraploid crop.</title>
        <authorList>
            <person name="Hatakeyama M."/>
            <person name="Aluri S."/>
            <person name="Balachadran M.T."/>
            <person name="Sivarajan S.R."/>
            <person name="Patrignani A."/>
            <person name="Gruter S."/>
            <person name="Poveda L."/>
            <person name="Shimizu-Inatsugi R."/>
            <person name="Baeten J."/>
            <person name="Francoijs K.J."/>
            <person name="Nataraja K.N."/>
            <person name="Reddy Y.A.N."/>
            <person name="Phadnis S."/>
            <person name="Ravikumar R.L."/>
            <person name="Schlapbach R."/>
            <person name="Sreeman S.M."/>
            <person name="Shimizu K.K."/>
        </authorList>
    </citation>
    <scope>NUCLEOTIDE SEQUENCE</scope>
</reference>
<keyword evidence="9" id="KW-1185">Reference proteome</keyword>
<dbReference type="CDD" id="cd14798">
    <property type="entry name" value="RX-CC_like"/>
    <property type="match status" value="1"/>
</dbReference>
<dbReference type="EMBL" id="BQKI01000010">
    <property type="protein sequence ID" value="GJN04075.1"/>
    <property type="molecule type" value="Genomic_DNA"/>
</dbReference>
<dbReference type="AlphaFoldDB" id="A0AAV5D210"/>
<gene>
    <name evidence="8" type="primary">ga21591</name>
    <name evidence="8" type="ORF">PR202_ga21591</name>
</gene>
<dbReference type="InterPro" id="IPR038005">
    <property type="entry name" value="RX-like_CC"/>
</dbReference>
<evidence type="ECO:0000313" key="9">
    <source>
        <dbReference type="Proteomes" id="UP001054889"/>
    </source>
</evidence>
<feature type="coiled-coil region" evidence="6">
    <location>
        <begin position="149"/>
        <end position="176"/>
    </location>
</feature>
<evidence type="ECO:0000256" key="3">
    <source>
        <dbReference type="ARBA" id="ARBA00022737"/>
    </source>
</evidence>
<feature type="domain" description="Disease resistance N-terminal" evidence="7">
    <location>
        <begin position="60"/>
        <end position="138"/>
    </location>
</feature>
<keyword evidence="5" id="KW-0611">Plant defense</keyword>
<dbReference type="PANTHER" id="PTHR19338">
    <property type="entry name" value="TRANSLOCASE OF INNER MITOCHONDRIAL MEMBRANE 13 HOMOLOG"/>
    <property type="match status" value="1"/>
</dbReference>
<evidence type="ECO:0000256" key="1">
    <source>
        <dbReference type="ARBA" id="ARBA00008894"/>
    </source>
</evidence>
<dbReference type="Proteomes" id="UP001054889">
    <property type="component" value="Unassembled WGS sequence"/>
</dbReference>
<evidence type="ECO:0000259" key="7">
    <source>
        <dbReference type="Pfam" id="PF18052"/>
    </source>
</evidence>
<dbReference type="GO" id="GO:0006952">
    <property type="term" value="P:defense response"/>
    <property type="evidence" value="ECO:0007669"/>
    <property type="project" value="UniProtKB-KW"/>
</dbReference>
<evidence type="ECO:0000256" key="6">
    <source>
        <dbReference type="SAM" id="Coils"/>
    </source>
</evidence>
<evidence type="ECO:0000313" key="8">
    <source>
        <dbReference type="EMBL" id="GJN04075.1"/>
    </source>
</evidence>
<dbReference type="Pfam" id="PF18052">
    <property type="entry name" value="Rx_N"/>
    <property type="match status" value="1"/>
</dbReference>
<keyword evidence="6" id="KW-0175">Coiled coil</keyword>
<evidence type="ECO:0000256" key="2">
    <source>
        <dbReference type="ARBA" id="ARBA00022614"/>
    </source>
</evidence>
<evidence type="ECO:0000256" key="4">
    <source>
        <dbReference type="ARBA" id="ARBA00022741"/>
    </source>
</evidence>
<keyword evidence="3" id="KW-0677">Repeat</keyword>
<dbReference type="InterPro" id="IPR041118">
    <property type="entry name" value="Rx_N"/>
</dbReference>
<organism evidence="8 9">
    <name type="scientific">Eleusine coracana subsp. coracana</name>
    <dbReference type="NCBI Taxonomy" id="191504"/>
    <lineage>
        <taxon>Eukaryota</taxon>
        <taxon>Viridiplantae</taxon>
        <taxon>Streptophyta</taxon>
        <taxon>Embryophyta</taxon>
        <taxon>Tracheophyta</taxon>
        <taxon>Spermatophyta</taxon>
        <taxon>Magnoliopsida</taxon>
        <taxon>Liliopsida</taxon>
        <taxon>Poales</taxon>
        <taxon>Poaceae</taxon>
        <taxon>PACMAD clade</taxon>
        <taxon>Chloridoideae</taxon>
        <taxon>Cynodonteae</taxon>
        <taxon>Eleusininae</taxon>
        <taxon>Eleusine</taxon>
    </lineage>
</organism>
<keyword evidence="4" id="KW-0547">Nucleotide-binding</keyword>
<dbReference type="PANTHER" id="PTHR19338:SF58">
    <property type="entry name" value="OS09G0517100 PROTEIN"/>
    <property type="match status" value="1"/>
</dbReference>
<reference evidence="8" key="2">
    <citation type="submission" date="2021-12" db="EMBL/GenBank/DDBJ databases">
        <title>Resequencing data analysis of finger millet.</title>
        <authorList>
            <person name="Hatakeyama M."/>
            <person name="Aluri S."/>
            <person name="Balachadran M.T."/>
            <person name="Sivarajan S.R."/>
            <person name="Poveda L."/>
            <person name="Shimizu-Inatsugi R."/>
            <person name="Schlapbach R."/>
            <person name="Sreeman S.M."/>
            <person name="Shimizu K.K."/>
        </authorList>
    </citation>
    <scope>NUCLEOTIDE SEQUENCE</scope>
</reference>
<comment type="caution">
    <text evidence="8">The sequence shown here is derived from an EMBL/GenBank/DDBJ whole genome shotgun (WGS) entry which is preliminary data.</text>
</comment>
<comment type="similarity">
    <text evidence="1">Belongs to the disease resistance NB-LRR family.</text>
</comment>
<name>A0AAV5D210_ELECO</name>
<accession>A0AAV5D210</accession>